<sequence length="548" mass="57031">MLPILTTRNAAGPIGETTSPIRHAALPSGQRAEAIQKILDALSRHLSGKEVLSKDALVRLMEDLARILKFPPLPQESGRDFVKRLIGFLQSMPMPERLLLERQLGGRSLAQRLAVLTAMPSGNSERTAPAGGNAGLPQSQPKEAIRNLPVQTAAPPQFAAIKASASSEVALLQSILKKTFGADEEGDPAEAMFEEAPDEVPKDARRSDTARTSDAGTRRVHVPARADMETAASVAGGGTQGEVAETDAALSQTQAEGEVVDPGIDAAGTAYFAGEAEGLDASPPALPAVPEDAEAAATDTETALLERGTAEAVDDDGLDADGTYGRPTPDMEGDGHGTRPAGARGEPSGQAARFSAEAVKAFVREGLALPEILGEGGNLAEPTAGETGLRVPAAPPESDAAERSPFMRPRNEATGASPMSGPGSGDEPDKTAALRPGNQAKASNAVDDPTMQQMITRLVENGLPREAIPFALVPYPPAKTEAEDVIEKPDPQEWTGDGDSDAGADAKSDEGDRETPARESSNGEMEEKSDEPGAIDAYDLYRKLGGLG</sequence>
<dbReference type="RefSeq" id="WP_331372921.1">
    <property type="nucleotide sequence ID" value="NZ_CP133148.1"/>
</dbReference>
<feature type="region of interest" description="Disordered" evidence="1">
    <location>
        <begin position="375"/>
        <end position="458"/>
    </location>
</feature>
<accession>A0ABZ2BBK7</accession>
<feature type="compositionally biased region" description="Basic and acidic residues" evidence="1">
    <location>
        <begin position="480"/>
        <end position="491"/>
    </location>
</feature>
<evidence type="ECO:0000313" key="2">
    <source>
        <dbReference type="EMBL" id="WVT03716.1"/>
    </source>
</evidence>
<keyword evidence="3" id="KW-1185">Reference proteome</keyword>
<feature type="compositionally biased region" description="Basic and acidic residues" evidence="1">
    <location>
        <begin position="199"/>
        <end position="211"/>
    </location>
</feature>
<reference evidence="2" key="1">
    <citation type="submission" date="2023-08" db="EMBL/GenBank/DDBJ databases">
        <title>Complete genome sequence of Sinorhizobium chiapanecum ITTG S70 isolated from Acaciella angustissima nodules in Chiapas-Mexico.</title>
        <authorList>
            <person name="Rincon-Rosales R."/>
            <person name="Rogel M.A."/>
            <person name="Rincon-Medina C.I."/>
            <person name="Guerrero G."/>
            <person name="Manzano-Gomez L.A."/>
            <person name="Lopez-Lopez A."/>
            <person name="Rincon Molina F.A."/>
            <person name="Martinez-Romero E."/>
        </authorList>
    </citation>
    <scope>NUCLEOTIDE SEQUENCE</scope>
    <source>
        <strain evidence="2">ITTG S70</strain>
    </source>
</reference>
<proteinExistence type="predicted"/>
<feature type="region of interest" description="Disordered" evidence="1">
    <location>
        <begin position="194"/>
        <end position="253"/>
    </location>
</feature>
<dbReference type="EMBL" id="CP133148">
    <property type="protein sequence ID" value="WVT03716.1"/>
    <property type="molecule type" value="Genomic_DNA"/>
</dbReference>
<feature type="compositionally biased region" description="Basic and acidic residues" evidence="1">
    <location>
        <begin position="504"/>
        <end position="517"/>
    </location>
</feature>
<evidence type="ECO:0000256" key="1">
    <source>
        <dbReference type="SAM" id="MobiDB-lite"/>
    </source>
</evidence>
<organism evidence="2 3">
    <name type="scientific">Sinorhizobium chiapasense</name>
    <dbReference type="NCBI Taxonomy" id="501572"/>
    <lineage>
        <taxon>Bacteria</taxon>
        <taxon>Pseudomonadati</taxon>
        <taxon>Pseudomonadota</taxon>
        <taxon>Alphaproteobacteria</taxon>
        <taxon>Hyphomicrobiales</taxon>
        <taxon>Rhizobiaceae</taxon>
        <taxon>Sinorhizobium/Ensifer group</taxon>
        <taxon>Sinorhizobium</taxon>
    </lineage>
</organism>
<feature type="region of interest" description="Disordered" evidence="1">
    <location>
        <begin position="306"/>
        <end position="352"/>
    </location>
</feature>
<name>A0ABZ2BBK7_9HYPH</name>
<evidence type="ECO:0000313" key="3">
    <source>
        <dbReference type="Proteomes" id="UP001432360"/>
    </source>
</evidence>
<protein>
    <submittedName>
        <fullName evidence="2">Uncharacterized protein</fullName>
    </submittedName>
</protein>
<feature type="region of interest" description="Disordered" evidence="1">
    <location>
        <begin position="479"/>
        <end position="537"/>
    </location>
</feature>
<feature type="region of interest" description="Disordered" evidence="1">
    <location>
        <begin position="120"/>
        <end position="140"/>
    </location>
</feature>
<dbReference type="Proteomes" id="UP001432360">
    <property type="component" value="Chromosome"/>
</dbReference>
<gene>
    <name evidence="2" type="ORF">RB548_19950</name>
</gene>